<dbReference type="EMBL" id="FOGG01000002">
    <property type="protein sequence ID" value="SEQ92335.1"/>
    <property type="molecule type" value="Genomic_DNA"/>
</dbReference>
<reference evidence="7 8" key="1">
    <citation type="submission" date="2016-10" db="EMBL/GenBank/DDBJ databases">
        <authorList>
            <person name="de Groot N.N."/>
        </authorList>
    </citation>
    <scope>NUCLEOTIDE SEQUENCE [LARGE SCALE GENOMIC DNA]</scope>
    <source>
        <strain evidence="7 8">DSM 18610</strain>
    </source>
</reference>
<dbReference type="PANTHER" id="PTHR10057">
    <property type="entry name" value="PERIPHERAL-TYPE BENZODIAZEPINE RECEPTOR"/>
    <property type="match status" value="1"/>
</dbReference>
<dbReference type="CDD" id="cd15904">
    <property type="entry name" value="TSPO_MBR"/>
    <property type="match status" value="1"/>
</dbReference>
<organism evidence="7 8">
    <name type="scientific">Pedobacter rhizosphaerae</name>
    <dbReference type="NCBI Taxonomy" id="390241"/>
    <lineage>
        <taxon>Bacteria</taxon>
        <taxon>Pseudomonadati</taxon>
        <taxon>Bacteroidota</taxon>
        <taxon>Sphingobacteriia</taxon>
        <taxon>Sphingobacteriales</taxon>
        <taxon>Sphingobacteriaceae</taxon>
        <taxon>Pedobacter</taxon>
    </lineage>
</organism>
<dbReference type="InterPro" id="IPR004307">
    <property type="entry name" value="TspO_MBR"/>
</dbReference>
<dbReference type="PANTHER" id="PTHR10057:SF0">
    <property type="entry name" value="TRANSLOCATOR PROTEIN"/>
    <property type="match status" value="1"/>
</dbReference>
<evidence type="ECO:0000256" key="1">
    <source>
        <dbReference type="ARBA" id="ARBA00004141"/>
    </source>
</evidence>
<dbReference type="Gene3D" id="1.20.1260.100">
    <property type="entry name" value="TspO/MBR protein"/>
    <property type="match status" value="1"/>
</dbReference>
<feature type="transmembrane region" description="Helical" evidence="6">
    <location>
        <begin position="47"/>
        <end position="69"/>
    </location>
</feature>
<feature type="transmembrane region" description="Helical" evidence="6">
    <location>
        <begin position="107"/>
        <end position="126"/>
    </location>
</feature>
<dbReference type="RefSeq" id="WP_090881196.1">
    <property type="nucleotide sequence ID" value="NZ_FOGG01000002.1"/>
</dbReference>
<dbReference type="FunFam" id="1.20.1260.100:FF:000001">
    <property type="entry name" value="translocator protein 2"/>
    <property type="match status" value="1"/>
</dbReference>
<dbReference type="GO" id="GO:0016020">
    <property type="term" value="C:membrane"/>
    <property type="evidence" value="ECO:0007669"/>
    <property type="project" value="UniProtKB-SubCell"/>
</dbReference>
<evidence type="ECO:0000313" key="8">
    <source>
        <dbReference type="Proteomes" id="UP000199572"/>
    </source>
</evidence>
<dbReference type="Proteomes" id="UP000199572">
    <property type="component" value="Unassembled WGS sequence"/>
</dbReference>
<feature type="transmembrane region" description="Helical" evidence="6">
    <location>
        <begin position="81"/>
        <end position="101"/>
    </location>
</feature>
<evidence type="ECO:0000256" key="5">
    <source>
        <dbReference type="ARBA" id="ARBA00023136"/>
    </source>
</evidence>
<comment type="similarity">
    <text evidence="2">Belongs to the TspO/BZRP family.</text>
</comment>
<keyword evidence="3 6" id="KW-0812">Transmembrane</keyword>
<keyword evidence="5 6" id="KW-0472">Membrane</keyword>
<keyword evidence="4 6" id="KW-1133">Transmembrane helix</keyword>
<feature type="transmembrane region" description="Helical" evidence="6">
    <location>
        <begin position="7"/>
        <end position="27"/>
    </location>
</feature>
<dbReference type="OrthoDB" id="9795496at2"/>
<dbReference type="AlphaFoldDB" id="A0A1H9K0K6"/>
<accession>A0A1H9K0K6</accession>
<evidence type="ECO:0000256" key="2">
    <source>
        <dbReference type="ARBA" id="ARBA00007524"/>
    </source>
</evidence>
<dbReference type="Pfam" id="PF03073">
    <property type="entry name" value="TspO_MBR"/>
    <property type="match status" value="1"/>
</dbReference>
<evidence type="ECO:0000313" key="7">
    <source>
        <dbReference type="EMBL" id="SEQ92335.1"/>
    </source>
</evidence>
<feature type="transmembrane region" description="Helical" evidence="6">
    <location>
        <begin position="133"/>
        <end position="154"/>
    </location>
</feature>
<name>A0A1H9K0K6_9SPHI</name>
<evidence type="ECO:0000256" key="3">
    <source>
        <dbReference type="ARBA" id="ARBA00022692"/>
    </source>
</evidence>
<dbReference type="STRING" id="390241.SAMN04488023_102152"/>
<gene>
    <name evidence="7" type="ORF">SAMN04488023_102152</name>
</gene>
<dbReference type="InterPro" id="IPR038330">
    <property type="entry name" value="TspO/MBR-related_sf"/>
</dbReference>
<dbReference type="GO" id="GO:0033013">
    <property type="term" value="P:tetrapyrrole metabolic process"/>
    <property type="evidence" value="ECO:0007669"/>
    <property type="project" value="UniProtKB-ARBA"/>
</dbReference>
<comment type="subcellular location">
    <subcellularLocation>
        <location evidence="1">Membrane</location>
        <topology evidence="1">Multi-pass membrane protein</topology>
    </subcellularLocation>
</comment>
<protein>
    <submittedName>
        <fullName evidence="7">TspO and MBR related proteins</fullName>
    </submittedName>
</protein>
<sequence>MKFKPVAFIINIALTLGIGALASYATASSVKTWYPTINKPSFNPPNWLFAPVWTTLYILIGIAAYLVWIKRDSIVHYPRTVAIYFIQLILNLAWSFLFFYLHEIGLALAEISLLLLSIIINAIVFYKIDKWAGLLYIPYIIWVSFATFLNYNLFILN</sequence>
<keyword evidence="8" id="KW-1185">Reference proteome</keyword>
<evidence type="ECO:0000256" key="4">
    <source>
        <dbReference type="ARBA" id="ARBA00022989"/>
    </source>
</evidence>
<evidence type="ECO:0000256" key="6">
    <source>
        <dbReference type="SAM" id="Phobius"/>
    </source>
</evidence>
<proteinExistence type="inferred from homology"/>
<dbReference type="PIRSF" id="PIRSF005859">
    <property type="entry name" value="PBR"/>
    <property type="match status" value="1"/>
</dbReference>